<sequence length="101" mass="11300">MTPDRGTQQEPPRTRFGGLVNLSRWLWREAKWVLVGVVVLFVATGLLIGWVEAYEILMGFRSPSNVKHSVLAWALSVVGWAIIPALIGAVVGYLWLCKKPR</sequence>
<keyword evidence="3" id="KW-1185">Reference proteome</keyword>
<evidence type="ECO:0000313" key="2">
    <source>
        <dbReference type="EMBL" id="MBB6550245.1"/>
    </source>
</evidence>
<protein>
    <submittedName>
        <fullName evidence="2">Uncharacterized protein</fullName>
    </submittedName>
</protein>
<dbReference type="Pfam" id="PF19832">
    <property type="entry name" value="DUF6313"/>
    <property type="match status" value="1"/>
</dbReference>
<reference evidence="2 3" key="1">
    <citation type="submission" date="2020-08" db="EMBL/GenBank/DDBJ databases">
        <title>Sequencing the genomes of 1000 actinobacteria strains.</title>
        <authorList>
            <person name="Klenk H.-P."/>
        </authorList>
    </citation>
    <scope>NUCLEOTIDE SEQUENCE [LARGE SCALE GENOMIC DNA]</scope>
    <source>
        <strain evidence="2 3">DSM 43768</strain>
    </source>
</reference>
<organism evidence="2 3">
    <name type="scientific">Nonomuraea rubra</name>
    <dbReference type="NCBI Taxonomy" id="46180"/>
    <lineage>
        <taxon>Bacteria</taxon>
        <taxon>Bacillati</taxon>
        <taxon>Actinomycetota</taxon>
        <taxon>Actinomycetes</taxon>
        <taxon>Streptosporangiales</taxon>
        <taxon>Streptosporangiaceae</taxon>
        <taxon>Nonomuraea</taxon>
    </lineage>
</organism>
<keyword evidence="1" id="KW-0472">Membrane</keyword>
<name>A0A7X0U0E9_9ACTN</name>
<accession>A0A7X0U0E9</accession>
<keyword evidence="1" id="KW-0812">Transmembrane</keyword>
<dbReference type="AlphaFoldDB" id="A0A7X0U0E9"/>
<dbReference type="EMBL" id="JACHMI010000001">
    <property type="protein sequence ID" value="MBB6550245.1"/>
    <property type="molecule type" value="Genomic_DNA"/>
</dbReference>
<gene>
    <name evidence="2" type="ORF">HD593_005040</name>
</gene>
<comment type="caution">
    <text evidence="2">The sequence shown here is derived from an EMBL/GenBank/DDBJ whole genome shotgun (WGS) entry which is preliminary data.</text>
</comment>
<dbReference type="InterPro" id="IPR046280">
    <property type="entry name" value="DUF6313"/>
</dbReference>
<keyword evidence="1" id="KW-1133">Transmembrane helix</keyword>
<feature type="transmembrane region" description="Helical" evidence="1">
    <location>
        <begin position="71"/>
        <end position="96"/>
    </location>
</feature>
<dbReference type="Proteomes" id="UP000565579">
    <property type="component" value="Unassembled WGS sequence"/>
</dbReference>
<dbReference type="RefSeq" id="WP_185104550.1">
    <property type="nucleotide sequence ID" value="NZ_JACHMI010000001.1"/>
</dbReference>
<evidence type="ECO:0000313" key="3">
    <source>
        <dbReference type="Proteomes" id="UP000565579"/>
    </source>
</evidence>
<feature type="transmembrane region" description="Helical" evidence="1">
    <location>
        <begin position="32"/>
        <end position="51"/>
    </location>
</feature>
<proteinExistence type="predicted"/>
<evidence type="ECO:0000256" key="1">
    <source>
        <dbReference type="SAM" id="Phobius"/>
    </source>
</evidence>